<reference evidence="13 14" key="1">
    <citation type="journal article" date="2021" name="MBio">
        <title>Poor Competitiveness of Bradyrhizobium in Pigeon Pea Root Colonization in Indian Soils.</title>
        <authorList>
            <person name="Chalasani D."/>
            <person name="Basu A."/>
            <person name="Pullabhotla S.V.S.R.N."/>
            <person name="Jorrin B."/>
            <person name="Neal A.L."/>
            <person name="Poole P.S."/>
            <person name="Podile A.R."/>
            <person name="Tkacz A."/>
        </authorList>
    </citation>
    <scope>NUCLEOTIDE SEQUENCE [LARGE SCALE GENOMIC DNA]</scope>
    <source>
        <strain evidence="13 14">HU56</strain>
    </source>
</reference>
<dbReference type="InterPro" id="IPR058625">
    <property type="entry name" value="MdtA-like_BSH"/>
</dbReference>
<feature type="coiled-coil region" evidence="10">
    <location>
        <begin position="258"/>
        <end position="314"/>
    </location>
</feature>
<evidence type="ECO:0000256" key="9">
    <source>
        <dbReference type="RuleBase" id="RU365093"/>
    </source>
</evidence>
<dbReference type="InterPro" id="IPR010129">
    <property type="entry name" value="T1SS_HlyD"/>
</dbReference>
<keyword evidence="4 9" id="KW-1003">Cell membrane</keyword>
<organism evidence="13 14">
    <name type="scientific">Rhizobium mesosinicum</name>
    <dbReference type="NCBI Taxonomy" id="335017"/>
    <lineage>
        <taxon>Bacteria</taxon>
        <taxon>Pseudomonadati</taxon>
        <taxon>Pseudomonadota</taxon>
        <taxon>Alphaproteobacteria</taxon>
        <taxon>Hyphomicrobiales</taxon>
        <taxon>Rhizobiaceae</taxon>
        <taxon>Rhizobium/Agrobacterium group</taxon>
        <taxon>Rhizobium</taxon>
    </lineage>
</organism>
<dbReference type="PANTHER" id="PTHR30386:SF27">
    <property type="entry name" value="MEMBRANE FUSION PROTEIN (MFP) FAMILY PROTEIN"/>
    <property type="match status" value="1"/>
</dbReference>
<evidence type="ECO:0000256" key="7">
    <source>
        <dbReference type="ARBA" id="ARBA00022989"/>
    </source>
</evidence>
<proteinExistence type="inferred from homology"/>
<evidence type="ECO:0000256" key="3">
    <source>
        <dbReference type="ARBA" id="ARBA00022448"/>
    </source>
</evidence>
<dbReference type="Pfam" id="PF26002">
    <property type="entry name" value="Beta-barrel_AprE"/>
    <property type="match status" value="1"/>
</dbReference>
<dbReference type="Gene3D" id="2.40.50.100">
    <property type="match status" value="1"/>
</dbReference>
<evidence type="ECO:0000256" key="6">
    <source>
        <dbReference type="ARBA" id="ARBA00022692"/>
    </source>
</evidence>
<evidence type="ECO:0000256" key="5">
    <source>
        <dbReference type="ARBA" id="ARBA00022519"/>
    </source>
</evidence>
<dbReference type="InterPro" id="IPR050739">
    <property type="entry name" value="MFP"/>
</dbReference>
<dbReference type="Pfam" id="PF25917">
    <property type="entry name" value="BSH_RND"/>
    <property type="match status" value="1"/>
</dbReference>
<keyword evidence="8 9" id="KW-0472">Membrane</keyword>
<keyword evidence="7 9" id="KW-1133">Transmembrane helix</keyword>
<protein>
    <recommendedName>
        <fullName evidence="9">Membrane fusion protein (MFP) family protein</fullName>
    </recommendedName>
</protein>
<feature type="domain" description="Multidrug resistance protein MdtA-like barrel-sandwich hybrid" evidence="11">
    <location>
        <begin position="83"/>
        <end position="343"/>
    </location>
</feature>
<sequence>MSAAANASRYLGLPRRPATRGDHEFLAPALEILETPPSPIRMALILIICLFTTVALVWSYFGRIDIIAAAQGKIQPTGRVKVVQPLLTGKVKTLPPQNGDHVRRADILLELDPTDALADERDAAKGLASVKAEVQRRRAAIQFVRSQPAAGSVAEISWEKDTGLELQQRENGILRGDIEKYHATIASLGAQQHQKEVERERLKVTVAAQESLVETLKERVAMRNMLALKDAGTMASVIDATETMKEQVTQLAIQQGQLADAEAAIDVFAKEKRKAEGAFLSDQLDRLGDAERRVDELEQRLAKAQNSLDQMTLRSPIDGTVQSSSVTGLGQVVTVGQDLMRIVPQDSTLELEVYMPNKDIGFIRVGQEAVVKLEAFPFTRYGTVSAVVVKVAADAIPEPDASRREGDPIARQSGAAFGSAERMQNLVFPVTLRLAGDHIQADGADVKLSPGMAAVAEVRTGQRRILEYVFSPLVEIADEALHER</sequence>
<evidence type="ECO:0000259" key="11">
    <source>
        <dbReference type="Pfam" id="PF25917"/>
    </source>
</evidence>
<accession>A0ABS7GQR6</accession>
<comment type="subcellular location">
    <subcellularLocation>
        <location evidence="1 9">Cell inner membrane</location>
        <topology evidence="1 9">Single-pass membrane protein</topology>
    </subcellularLocation>
</comment>
<evidence type="ECO:0000256" key="1">
    <source>
        <dbReference type="ARBA" id="ARBA00004377"/>
    </source>
</evidence>
<evidence type="ECO:0000256" key="8">
    <source>
        <dbReference type="ARBA" id="ARBA00023136"/>
    </source>
</evidence>
<feature type="domain" description="AprE-like beta-barrel" evidence="12">
    <location>
        <begin position="350"/>
        <end position="400"/>
    </location>
</feature>
<dbReference type="RefSeq" id="WP_220333110.1">
    <property type="nucleotide sequence ID" value="NZ_JAEUAK010000001.1"/>
</dbReference>
<comment type="caution">
    <text evidence="13">The sequence shown here is derived from an EMBL/GenBank/DDBJ whole genome shotgun (WGS) entry which is preliminary data.</text>
</comment>
<keyword evidence="6 9" id="KW-0812">Transmembrane</keyword>
<dbReference type="Gene3D" id="2.40.30.170">
    <property type="match status" value="1"/>
</dbReference>
<dbReference type="PROSITE" id="PS00543">
    <property type="entry name" value="HLYD_FAMILY"/>
    <property type="match status" value="1"/>
</dbReference>
<evidence type="ECO:0000256" key="2">
    <source>
        <dbReference type="ARBA" id="ARBA00009477"/>
    </source>
</evidence>
<dbReference type="PRINTS" id="PR01490">
    <property type="entry name" value="RTXTOXIND"/>
</dbReference>
<keyword evidence="14" id="KW-1185">Reference proteome</keyword>
<dbReference type="EMBL" id="JAEUAK010000001">
    <property type="protein sequence ID" value="MBW9051564.1"/>
    <property type="molecule type" value="Genomic_DNA"/>
</dbReference>
<dbReference type="NCBIfam" id="TIGR01843">
    <property type="entry name" value="type_I_hlyD"/>
    <property type="match status" value="1"/>
</dbReference>
<dbReference type="InterPro" id="IPR006144">
    <property type="entry name" value="Secretion_HlyD_CS"/>
</dbReference>
<evidence type="ECO:0000256" key="10">
    <source>
        <dbReference type="SAM" id="Coils"/>
    </source>
</evidence>
<feature type="transmembrane region" description="Helical" evidence="9">
    <location>
        <begin position="42"/>
        <end position="61"/>
    </location>
</feature>
<evidence type="ECO:0000259" key="12">
    <source>
        <dbReference type="Pfam" id="PF26002"/>
    </source>
</evidence>
<dbReference type="Proteomes" id="UP000717752">
    <property type="component" value="Unassembled WGS sequence"/>
</dbReference>
<comment type="similarity">
    <text evidence="2 9">Belongs to the membrane fusion protein (MFP) (TC 8.A.1) family.</text>
</comment>
<keyword evidence="3 9" id="KW-0813">Transport</keyword>
<gene>
    <name evidence="13" type="ORF">JNB85_03950</name>
</gene>
<dbReference type="InterPro" id="IPR058982">
    <property type="entry name" value="Beta-barrel_AprE"/>
</dbReference>
<evidence type="ECO:0000313" key="14">
    <source>
        <dbReference type="Proteomes" id="UP000717752"/>
    </source>
</evidence>
<name>A0ABS7GQR6_9HYPH</name>
<feature type="coiled-coil region" evidence="10">
    <location>
        <begin position="190"/>
        <end position="219"/>
    </location>
</feature>
<evidence type="ECO:0000313" key="13">
    <source>
        <dbReference type="EMBL" id="MBW9051564.1"/>
    </source>
</evidence>
<dbReference type="PANTHER" id="PTHR30386">
    <property type="entry name" value="MEMBRANE FUSION SUBUNIT OF EMRAB-TOLC MULTIDRUG EFFLUX PUMP"/>
    <property type="match status" value="1"/>
</dbReference>
<evidence type="ECO:0000256" key="4">
    <source>
        <dbReference type="ARBA" id="ARBA00022475"/>
    </source>
</evidence>
<keyword evidence="5 9" id="KW-0997">Cell inner membrane</keyword>
<keyword evidence="10" id="KW-0175">Coiled coil</keyword>